<evidence type="ECO:0000313" key="2">
    <source>
        <dbReference type="Proteomes" id="UP000019763"/>
    </source>
</evidence>
<name>A0A023AVX5_GRENI</name>
<sequence>MQLKPLACYLEKKEAPKARDMMIDKGSRGHLALLERGEILRPGKDTQMRKLLSRMFLLIKD</sequence>
<evidence type="ECO:0000313" key="1">
    <source>
        <dbReference type="EMBL" id="EZG42866.1"/>
    </source>
</evidence>
<organism evidence="1 2">
    <name type="scientific">Gregarina niphandrodes</name>
    <name type="common">Septate eugregarine</name>
    <dbReference type="NCBI Taxonomy" id="110365"/>
    <lineage>
        <taxon>Eukaryota</taxon>
        <taxon>Sar</taxon>
        <taxon>Alveolata</taxon>
        <taxon>Apicomplexa</taxon>
        <taxon>Conoidasida</taxon>
        <taxon>Gregarinasina</taxon>
        <taxon>Eugregarinorida</taxon>
        <taxon>Gregarinidae</taxon>
        <taxon>Gregarina</taxon>
    </lineage>
</organism>
<dbReference type="RefSeq" id="XP_011133855.1">
    <property type="nucleotide sequence ID" value="XM_011135553.1"/>
</dbReference>
<dbReference type="GeneID" id="22916544"/>
<dbReference type="Proteomes" id="UP000019763">
    <property type="component" value="Unassembled WGS sequence"/>
</dbReference>
<dbReference type="EMBL" id="AFNH02001689">
    <property type="protein sequence ID" value="EZG42866.1"/>
    <property type="molecule type" value="Genomic_DNA"/>
</dbReference>
<keyword evidence="2" id="KW-1185">Reference proteome</keyword>
<protein>
    <submittedName>
        <fullName evidence="1">Uncharacterized protein</fullName>
    </submittedName>
</protein>
<dbReference type="AlphaFoldDB" id="A0A023AVX5"/>
<proteinExistence type="predicted"/>
<gene>
    <name evidence="1" type="ORF">GNI_214870</name>
</gene>
<dbReference type="VEuPathDB" id="CryptoDB:GNI_214870"/>
<accession>A0A023AVX5</accession>
<comment type="caution">
    <text evidence="1">The sequence shown here is derived from an EMBL/GenBank/DDBJ whole genome shotgun (WGS) entry which is preliminary data.</text>
</comment>
<reference evidence="1" key="1">
    <citation type="submission" date="2013-12" db="EMBL/GenBank/DDBJ databases">
        <authorList>
            <person name="Omoto C.K."/>
            <person name="Sibley D."/>
            <person name="Venepally P."/>
            <person name="Hadjithomas M."/>
            <person name="Karamycheva S."/>
            <person name="Brunk B."/>
            <person name="Roos D."/>
            <person name="Caler E."/>
            <person name="Lorenzi H."/>
        </authorList>
    </citation>
    <scope>NUCLEOTIDE SEQUENCE</scope>
</reference>